<evidence type="ECO:0000256" key="7">
    <source>
        <dbReference type="SAM" id="Phobius"/>
    </source>
</evidence>
<evidence type="ECO:0000313" key="10">
    <source>
        <dbReference type="EMBL" id="ADQ79018.1"/>
    </source>
</evidence>
<dbReference type="PANTHER" id="PTHR30071:SF1">
    <property type="entry name" value="CYTOCHROME B_B6 PROTEIN-RELATED"/>
    <property type="match status" value="1"/>
</dbReference>
<dbReference type="HOGENOM" id="CLU_008710_0_0_10"/>
<evidence type="ECO:0000256" key="4">
    <source>
        <dbReference type="ARBA" id="ARBA00022989"/>
    </source>
</evidence>
<accession>E4T2S4</accession>
<evidence type="ECO:0000256" key="1">
    <source>
        <dbReference type="ARBA" id="ARBA00004141"/>
    </source>
</evidence>
<feature type="transmembrane region" description="Helical" evidence="7">
    <location>
        <begin position="430"/>
        <end position="453"/>
    </location>
</feature>
<feature type="transmembrane region" description="Helical" evidence="7">
    <location>
        <begin position="78"/>
        <end position="98"/>
    </location>
</feature>
<dbReference type="Proteomes" id="UP000008718">
    <property type="component" value="Chromosome"/>
</dbReference>
<dbReference type="Pfam" id="PF01578">
    <property type="entry name" value="Cytochrom_C_asm"/>
    <property type="match status" value="1"/>
</dbReference>
<dbReference type="RefSeq" id="WP_013444387.1">
    <property type="nucleotide sequence ID" value="NC_014734.1"/>
</dbReference>
<comment type="subcellular location">
    <subcellularLocation>
        <location evidence="1">Membrane</location>
        <topology evidence="1">Multi-pass membrane protein</topology>
    </subcellularLocation>
</comment>
<feature type="transmembrane region" description="Helical" evidence="7">
    <location>
        <begin position="975"/>
        <end position="994"/>
    </location>
</feature>
<feature type="domain" description="Cytochrome c assembly protein" evidence="8">
    <location>
        <begin position="863"/>
        <end position="1067"/>
    </location>
</feature>
<feature type="transmembrane region" description="Helical" evidence="7">
    <location>
        <begin position="797"/>
        <end position="817"/>
    </location>
</feature>
<proteinExistence type="predicted"/>
<evidence type="ECO:0000256" key="3">
    <source>
        <dbReference type="ARBA" id="ARBA00022748"/>
    </source>
</evidence>
<dbReference type="eggNOG" id="COG0755">
    <property type="taxonomic scope" value="Bacteria"/>
</dbReference>
<dbReference type="STRING" id="694427.Palpr_0866"/>
<feature type="domain" description="ResB-like" evidence="9">
    <location>
        <begin position="345"/>
        <end position="422"/>
    </location>
</feature>
<feature type="region of interest" description="Disordered" evidence="6">
    <location>
        <begin position="684"/>
        <end position="713"/>
    </location>
</feature>
<dbReference type="GO" id="GO:0017004">
    <property type="term" value="P:cytochrome complex assembly"/>
    <property type="evidence" value="ECO:0007669"/>
    <property type="project" value="UniProtKB-KW"/>
</dbReference>
<reference evidence="10 11" key="2">
    <citation type="journal article" date="2011" name="Stand. Genomic Sci.">
        <title>Complete genome sequence of Paludibacter propionicigenes type strain (WB4).</title>
        <authorList>
            <person name="Gronow S."/>
            <person name="Munk C."/>
            <person name="Lapidus A."/>
            <person name="Nolan M."/>
            <person name="Lucas S."/>
            <person name="Hammon N."/>
            <person name="Deshpande S."/>
            <person name="Cheng J.F."/>
            <person name="Tapia R."/>
            <person name="Han C."/>
            <person name="Goodwin L."/>
            <person name="Pitluck S."/>
            <person name="Liolios K."/>
            <person name="Ivanova N."/>
            <person name="Mavromatis K."/>
            <person name="Mikhailova N."/>
            <person name="Pati A."/>
            <person name="Chen A."/>
            <person name="Palaniappan K."/>
            <person name="Land M."/>
            <person name="Hauser L."/>
            <person name="Chang Y.J."/>
            <person name="Jeffries C.D."/>
            <person name="Brambilla E."/>
            <person name="Rohde M."/>
            <person name="Goker M."/>
            <person name="Detter J.C."/>
            <person name="Woyke T."/>
            <person name="Bristow J."/>
            <person name="Eisen J.A."/>
            <person name="Markowitz V."/>
            <person name="Hugenholtz P."/>
            <person name="Kyrpides N.C."/>
            <person name="Klenk H.P."/>
        </authorList>
    </citation>
    <scope>NUCLEOTIDE SEQUENCE [LARGE SCALE GENOMIC DNA]</scope>
    <source>
        <strain evidence="11">DSM 17365 / JCM 13257 / WB4</strain>
    </source>
</reference>
<keyword evidence="2 7" id="KW-0812">Transmembrane</keyword>
<dbReference type="AlphaFoldDB" id="E4T2S4"/>
<evidence type="ECO:0000256" key="6">
    <source>
        <dbReference type="SAM" id="MobiDB-lite"/>
    </source>
</evidence>
<feature type="transmembrane region" description="Helical" evidence="7">
    <location>
        <begin position="1014"/>
        <end position="1032"/>
    </location>
</feature>
<feature type="domain" description="ResB-like" evidence="9">
    <location>
        <begin position="74"/>
        <end position="119"/>
    </location>
</feature>
<name>E4T2S4_PALPW</name>
<feature type="transmembrane region" description="Helical" evidence="7">
    <location>
        <begin position="7"/>
        <end position="29"/>
    </location>
</feature>
<feature type="transmembrane region" description="Helical" evidence="7">
    <location>
        <begin position="869"/>
        <end position="885"/>
    </location>
</feature>
<keyword evidence="5 7" id="KW-0472">Membrane</keyword>
<protein>
    <submittedName>
        <fullName evidence="10">Cytochrome c assembly protein</fullName>
    </submittedName>
</protein>
<feature type="transmembrane region" description="Helical" evidence="7">
    <location>
        <begin position="474"/>
        <end position="494"/>
    </location>
</feature>
<feature type="transmembrane region" description="Helical" evidence="7">
    <location>
        <begin position="49"/>
        <end position="66"/>
    </location>
</feature>
<organism evidence="10 11">
    <name type="scientific">Paludibacter propionicigenes (strain DSM 17365 / JCM 13257 / WB4)</name>
    <dbReference type="NCBI Taxonomy" id="694427"/>
    <lineage>
        <taxon>Bacteria</taxon>
        <taxon>Pseudomonadati</taxon>
        <taxon>Bacteroidota</taxon>
        <taxon>Bacteroidia</taxon>
        <taxon>Bacteroidales</taxon>
        <taxon>Paludibacteraceae</taxon>
        <taxon>Paludibacter</taxon>
    </lineage>
</organism>
<gene>
    <name evidence="10" type="ordered locus">Palpr_0866</name>
</gene>
<feature type="transmembrane region" description="Helical" evidence="7">
    <location>
        <begin position="837"/>
        <end position="857"/>
    </location>
</feature>
<feature type="transmembrane region" description="Helical" evidence="7">
    <location>
        <begin position="924"/>
        <end position="954"/>
    </location>
</feature>
<feature type="transmembrane region" description="Helical" evidence="7">
    <location>
        <begin position="1039"/>
        <end position="1059"/>
    </location>
</feature>
<keyword evidence="11" id="KW-1185">Reference proteome</keyword>
<feature type="transmembrane region" description="Helical" evidence="7">
    <location>
        <begin position="1079"/>
        <end position="1098"/>
    </location>
</feature>
<dbReference type="eggNOG" id="COG1333">
    <property type="taxonomic scope" value="Bacteria"/>
</dbReference>
<dbReference type="InterPro" id="IPR007816">
    <property type="entry name" value="ResB-like_domain"/>
</dbReference>
<evidence type="ECO:0000259" key="9">
    <source>
        <dbReference type="Pfam" id="PF05140"/>
    </source>
</evidence>
<feature type="transmembrane region" description="Helical" evidence="7">
    <location>
        <begin position="892"/>
        <end position="912"/>
    </location>
</feature>
<sequence length="1108" mass="122535">MKKLNNIFFSMVTSVILLVIFGASIGYATFAENSSGTEYAKSIVYNAKWFEILLFLLVINLLGSVVRYKIVNKRKFSVLLFHMAFICILIGAAVTRFFGYEGVMHIRQGETSNEITSDKPSVAITAEYKGEKAEKTTHTSFTENGSENYAENLQIADKTIKVEKDLFIPNSVETIVSDEQGEAGISLFVMDQNNQGTDFILLNGETNNLGDISFSLNDSTRKAQVAFSVVDNQLYFKSTLPMAKMGMMEKEEAMIMPGQLNPAEQKTIYKTGSLIFVLKTYLPKAKKSLTQMTPDMNKSGVIRQGKNAIIFRVSDGNTTKTVNVLSSENQSSQLASCMLNGVKVTVDYGMLKRKLPFSITLREFQLDRYPGSNSPSSYASEITVTDKEMKTVQPFRIFMNNILNYRGYRFFQSSYDSDEKGTILSVNHDYWGTLITYAGYLFMLIGMVLTLFNKNSRFRYILRLSNELQKKRKAAKTAALVAILILSGSMSAFAGETSKKTHIDALNSLLIQDEVQGRIEPISTYASDLVRKVTKKTTFNGQSALEVLLRMCTDPSHWVNEPIIKVAHEGLAKELGAINDYITFNQLFDSENNGQYKLADKVEAAYQKDPSARNQYEKELINMDERVNICNRIFSGEILTIFPVQGHESNKWIAVSGLEPTATAADSKMSGMSGMPAGVCPVSGKSGKTSMPATMPENGTKNSSDSTSASKCPMAGMTGTTGTSMADMAMTSTENESGTPAKLLSAYFSAVLSAEKSGDWTEANSALLNLKNYQLLNGGAQLPAKEKVQFEVLYNKLSIFLSLAILYGLLGIILISLHVINILKYNPKVDKYLDKSIYVFAIMFVFYTAGLIMRWYISGHAPWSNGYESMIFVGWAASLSGLVFANRSPITLAITSLLSAIALSVAGMSWMNPEITNLVPVLKSYWLVIHVAVITSSYGFFAMSALLGVFNLGLMIARTNKNRIRLNESIQEFSYIIELSLIVGLFMLTVGTFLGGVWANESWGRYWGWDSKETWALVSILLYSSVIHLRNIPKANNVLVLNTLSVISFGSIVMTFFGVNYYLSGMHSYGQGTPPPIPVGIYIAMVLLIALIGGAYYSEKKGSIKLIR</sequence>
<feature type="compositionally biased region" description="Polar residues" evidence="6">
    <location>
        <begin position="686"/>
        <end position="710"/>
    </location>
</feature>
<dbReference type="InterPro" id="IPR045062">
    <property type="entry name" value="Cyt_c_biogenesis_CcsA/CcmC"/>
</dbReference>
<keyword evidence="4 7" id="KW-1133">Transmembrane helix</keyword>
<dbReference type="Pfam" id="PF05140">
    <property type="entry name" value="ResB"/>
    <property type="match status" value="2"/>
</dbReference>
<dbReference type="InterPro" id="IPR002541">
    <property type="entry name" value="Cyt_c_assembly"/>
</dbReference>
<dbReference type="EMBL" id="CP002345">
    <property type="protein sequence ID" value="ADQ79018.1"/>
    <property type="molecule type" value="Genomic_DNA"/>
</dbReference>
<dbReference type="GO" id="GO:0020037">
    <property type="term" value="F:heme binding"/>
    <property type="evidence" value="ECO:0007669"/>
    <property type="project" value="InterPro"/>
</dbReference>
<evidence type="ECO:0000256" key="5">
    <source>
        <dbReference type="ARBA" id="ARBA00023136"/>
    </source>
</evidence>
<dbReference type="GO" id="GO:0005886">
    <property type="term" value="C:plasma membrane"/>
    <property type="evidence" value="ECO:0007669"/>
    <property type="project" value="TreeGrafter"/>
</dbReference>
<dbReference type="PANTHER" id="PTHR30071">
    <property type="entry name" value="HEME EXPORTER PROTEIN C"/>
    <property type="match status" value="1"/>
</dbReference>
<keyword evidence="3" id="KW-0201">Cytochrome c-type biogenesis</keyword>
<evidence type="ECO:0000313" key="11">
    <source>
        <dbReference type="Proteomes" id="UP000008718"/>
    </source>
</evidence>
<reference key="1">
    <citation type="submission" date="2010-11" db="EMBL/GenBank/DDBJ databases">
        <title>The complete genome of Paludibacter propionicigenes DSM 17365.</title>
        <authorList>
            <consortium name="US DOE Joint Genome Institute (JGI-PGF)"/>
            <person name="Lucas S."/>
            <person name="Copeland A."/>
            <person name="Lapidus A."/>
            <person name="Bruce D."/>
            <person name="Goodwin L."/>
            <person name="Pitluck S."/>
            <person name="Kyrpides N."/>
            <person name="Mavromatis K."/>
            <person name="Ivanova N."/>
            <person name="Munk A.C."/>
            <person name="Brettin T."/>
            <person name="Detter J.C."/>
            <person name="Han C."/>
            <person name="Tapia R."/>
            <person name="Land M."/>
            <person name="Hauser L."/>
            <person name="Markowitz V."/>
            <person name="Cheng J.-F."/>
            <person name="Hugenholtz P."/>
            <person name="Woyke T."/>
            <person name="Wu D."/>
            <person name="Gronow S."/>
            <person name="Wellnitz S."/>
            <person name="Brambilla E."/>
            <person name="Klenk H.-P."/>
            <person name="Eisen J.A."/>
        </authorList>
    </citation>
    <scope>NUCLEOTIDE SEQUENCE</scope>
    <source>
        <strain>WB4</strain>
    </source>
</reference>
<dbReference type="OrthoDB" id="9814290at2"/>
<evidence type="ECO:0000259" key="8">
    <source>
        <dbReference type="Pfam" id="PF01578"/>
    </source>
</evidence>
<dbReference type="KEGG" id="ppn:Palpr_0866"/>
<evidence type="ECO:0000256" key="2">
    <source>
        <dbReference type="ARBA" id="ARBA00022692"/>
    </source>
</evidence>